<accession>A0A5N7B7R7</accession>
<organism evidence="1 2">
    <name type="scientific">Aspergillus bertholletiae</name>
    <dbReference type="NCBI Taxonomy" id="1226010"/>
    <lineage>
        <taxon>Eukaryota</taxon>
        <taxon>Fungi</taxon>
        <taxon>Dikarya</taxon>
        <taxon>Ascomycota</taxon>
        <taxon>Pezizomycotina</taxon>
        <taxon>Eurotiomycetes</taxon>
        <taxon>Eurotiomycetidae</taxon>
        <taxon>Eurotiales</taxon>
        <taxon>Aspergillaceae</taxon>
        <taxon>Aspergillus</taxon>
        <taxon>Aspergillus subgen. Circumdati</taxon>
    </lineage>
</organism>
<proteinExistence type="predicted"/>
<dbReference type="EMBL" id="ML736218">
    <property type="protein sequence ID" value="KAE8377770.1"/>
    <property type="molecule type" value="Genomic_DNA"/>
</dbReference>
<evidence type="ECO:0000313" key="2">
    <source>
        <dbReference type="Proteomes" id="UP000326198"/>
    </source>
</evidence>
<gene>
    <name evidence="1" type="ORF">BDV26DRAFT_204934</name>
</gene>
<dbReference type="AlphaFoldDB" id="A0A5N7B7R7"/>
<reference evidence="1 2" key="1">
    <citation type="submission" date="2019-04" db="EMBL/GenBank/DDBJ databases">
        <title>Friends and foes A comparative genomics studyof 23 Aspergillus species from section Flavi.</title>
        <authorList>
            <consortium name="DOE Joint Genome Institute"/>
            <person name="Kjaerbolling I."/>
            <person name="Vesth T."/>
            <person name="Frisvad J.C."/>
            <person name="Nybo J.L."/>
            <person name="Theobald S."/>
            <person name="Kildgaard S."/>
            <person name="Isbrandt T."/>
            <person name="Kuo A."/>
            <person name="Sato A."/>
            <person name="Lyhne E.K."/>
            <person name="Kogle M.E."/>
            <person name="Wiebenga A."/>
            <person name="Kun R.S."/>
            <person name="Lubbers R.J."/>
            <person name="Makela M.R."/>
            <person name="Barry K."/>
            <person name="Chovatia M."/>
            <person name="Clum A."/>
            <person name="Daum C."/>
            <person name="Haridas S."/>
            <person name="He G."/>
            <person name="LaButti K."/>
            <person name="Lipzen A."/>
            <person name="Mondo S."/>
            <person name="Riley R."/>
            <person name="Salamov A."/>
            <person name="Simmons B.A."/>
            <person name="Magnuson J.K."/>
            <person name="Henrissat B."/>
            <person name="Mortensen U.H."/>
            <person name="Larsen T.O."/>
            <person name="Devries R.P."/>
            <person name="Grigoriev I.V."/>
            <person name="Machida M."/>
            <person name="Baker S.E."/>
            <person name="Andersen M.R."/>
        </authorList>
    </citation>
    <scope>NUCLEOTIDE SEQUENCE [LARGE SCALE GENOMIC DNA]</scope>
    <source>
        <strain evidence="1 2">IBT 29228</strain>
    </source>
</reference>
<protein>
    <submittedName>
        <fullName evidence="1">Uncharacterized protein</fullName>
    </submittedName>
</protein>
<evidence type="ECO:0000313" key="1">
    <source>
        <dbReference type="EMBL" id="KAE8377770.1"/>
    </source>
</evidence>
<name>A0A5N7B7R7_9EURO</name>
<dbReference type="Proteomes" id="UP000326198">
    <property type="component" value="Unassembled WGS sequence"/>
</dbReference>
<sequence>MPYTSPIEVAAASAASKENPEFSKSDILDYYPVVWTDISGTLEQTPFLGKRLVILGLDYMDKNNGLPKIGRESLSPGEHVIVHGDEAMELSDGSGGITLFILLRLL</sequence>
<keyword evidence="2" id="KW-1185">Reference proteome</keyword>
<dbReference type="OrthoDB" id="4181570at2759"/>